<gene>
    <name evidence="2" type="ORF">GSF22_30495</name>
</gene>
<dbReference type="SUPFAM" id="SSF54593">
    <property type="entry name" value="Glyoxalase/Bleomycin resistance protein/Dihydroxybiphenyl dioxygenase"/>
    <property type="match status" value="1"/>
</dbReference>
<accession>A0ABS3W0H7</accession>
<dbReference type="InterPro" id="IPR041581">
    <property type="entry name" value="Glyoxalase_6"/>
</dbReference>
<proteinExistence type="predicted"/>
<name>A0ABS3W0H7_MICEH</name>
<dbReference type="Pfam" id="PF18029">
    <property type="entry name" value="Glyoxalase_6"/>
    <property type="match status" value="1"/>
</dbReference>
<dbReference type="RefSeq" id="WP_208817385.1">
    <property type="nucleotide sequence ID" value="NZ_WVUH01000447.1"/>
</dbReference>
<feature type="non-terminal residue" evidence="2">
    <location>
        <position position="108"/>
    </location>
</feature>
<sequence>MTAPAELIMINLDSPDPAGHAAFYRHVLGGDIIHSEPGYAMLRVAGTTIGFGLVDHHQPPAWPDTTSGKRYHLDLYVDDLADAEKRFLAAGASRPDFQPGDGRWVVLT</sequence>
<evidence type="ECO:0000313" key="3">
    <source>
        <dbReference type="Proteomes" id="UP000823521"/>
    </source>
</evidence>
<comment type="caution">
    <text evidence="2">The sequence shown here is derived from an EMBL/GenBank/DDBJ whole genome shotgun (WGS) entry which is preliminary data.</text>
</comment>
<keyword evidence="3" id="KW-1185">Reference proteome</keyword>
<protein>
    <submittedName>
        <fullName evidence="2">VOC family protein</fullName>
    </submittedName>
</protein>
<organism evidence="2 3">
    <name type="scientific">Micromonospora echinofusca</name>
    <dbReference type="NCBI Taxonomy" id="47858"/>
    <lineage>
        <taxon>Bacteria</taxon>
        <taxon>Bacillati</taxon>
        <taxon>Actinomycetota</taxon>
        <taxon>Actinomycetes</taxon>
        <taxon>Micromonosporales</taxon>
        <taxon>Micromonosporaceae</taxon>
        <taxon>Micromonospora</taxon>
    </lineage>
</organism>
<dbReference type="PROSITE" id="PS51819">
    <property type="entry name" value="VOC"/>
    <property type="match status" value="1"/>
</dbReference>
<dbReference type="PANTHER" id="PTHR35908">
    <property type="entry name" value="HYPOTHETICAL FUSION PROTEIN"/>
    <property type="match status" value="1"/>
</dbReference>
<feature type="domain" description="VOC" evidence="1">
    <location>
        <begin position="6"/>
        <end position="108"/>
    </location>
</feature>
<dbReference type="Proteomes" id="UP000823521">
    <property type="component" value="Unassembled WGS sequence"/>
</dbReference>
<evidence type="ECO:0000259" key="1">
    <source>
        <dbReference type="PROSITE" id="PS51819"/>
    </source>
</evidence>
<dbReference type="Gene3D" id="3.10.180.10">
    <property type="entry name" value="2,3-Dihydroxybiphenyl 1,2-Dioxygenase, domain 1"/>
    <property type="match status" value="1"/>
</dbReference>
<dbReference type="EMBL" id="WVUH01000447">
    <property type="protein sequence ID" value="MBO4210291.1"/>
    <property type="molecule type" value="Genomic_DNA"/>
</dbReference>
<evidence type="ECO:0000313" key="2">
    <source>
        <dbReference type="EMBL" id="MBO4210291.1"/>
    </source>
</evidence>
<reference evidence="2 3" key="1">
    <citation type="submission" date="2019-12" db="EMBL/GenBank/DDBJ databases">
        <title>Whole genome sequencing of endophytic Actinobacterium Micromonospora sp. MPMI6T.</title>
        <authorList>
            <person name="Evv R."/>
            <person name="Podile A.R."/>
        </authorList>
    </citation>
    <scope>NUCLEOTIDE SEQUENCE [LARGE SCALE GENOMIC DNA]</scope>
    <source>
        <strain evidence="2 3">MPMI6</strain>
    </source>
</reference>
<dbReference type="PANTHER" id="PTHR35908:SF1">
    <property type="entry name" value="CONSERVED PROTEIN"/>
    <property type="match status" value="1"/>
</dbReference>
<dbReference type="InterPro" id="IPR037523">
    <property type="entry name" value="VOC_core"/>
</dbReference>
<dbReference type="InterPro" id="IPR029068">
    <property type="entry name" value="Glyas_Bleomycin-R_OHBP_Dase"/>
</dbReference>